<feature type="domain" description="Glycosyl transferase family 28 C-terminal" evidence="1">
    <location>
        <begin position="216"/>
        <end position="335"/>
    </location>
</feature>
<dbReference type="STRING" id="1341154.FCR2A7T_01850"/>
<keyword evidence="3" id="KW-1185">Reference proteome</keyword>
<dbReference type="EMBL" id="VLKQ01000005">
    <property type="protein sequence ID" value="TWI12876.1"/>
    <property type="molecule type" value="Genomic_DNA"/>
</dbReference>
<comment type="caution">
    <text evidence="2">The sequence shown here is derived from an EMBL/GenBank/DDBJ whole genome shotgun (WGS) entry which is preliminary data.</text>
</comment>
<gene>
    <name evidence="2" type="ORF">IP98_01351</name>
</gene>
<accession>V6S649</accession>
<evidence type="ECO:0000313" key="3">
    <source>
        <dbReference type="Proteomes" id="UP000319848"/>
    </source>
</evidence>
<dbReference type="RefSeq" id="WP_023569376.1">
    <property type="nucleotide sequence ID" value="NZ_AVBI01000001.1"/>
</dbReference>
<proteinExistence type="predicted"/>
<protein>
    <submittedName>
        <fullName evidence="2">Uncharacterized protein (TIGR00661 family)</fullName>
    </submittedName>
</protein>
<dbReference type="PANTHER" id="PTHR21015">
    <property type="entry name" value="UDP-N-ACETYLGLUCOSAMINE--N-ACETYLMURAMYL-(PENTAPEPTIDE) PYROPHOSPHORYL-UNDECAPRENOL N-ACETYLGLUCOSAMINE TRANSFERASE 1"/>
    <property type="match status" value="1"/>
</dbReference>
<evidence type="ECO:0000313" key="2">
    <source>
        <dbReference type="EMBL" id="TWI12876.1"/>
    </source>
</evidence>
<dbReference type="SUPFAM" id="SSF53756">
    <property type="entry name" value="UDP-Glycosyltransferase/glycogen phosphorylase"/>
    <property type="match status" value="1"/>
</dbReference>
<sequence length="353" mass="40419">MQKKRILVAPLNWGLGHATRCIPIIKALEENGFEPVISSDGIALALLKKEFPELTALELPSYKIQYAQNGENFKWKLFKQIPNMFRAVRNEQKQTEKWLAEYQIDGIISDNRLGVHSKKVPSVFITHQLNVLTGNTSWFTTKIHHLFIKKFNICWIPDVAGKPNLSGKLGHLAKTNLNIKYIGPLSRLHKKPMEEIYDLMVLLSGPEPQRTLLENKLHEELKNYDGKIVFIRGVVENEQKITSRFNITSYNFMNSAELETAFNQSKMVLCRSGYTTIMDLAQLGKKAFFIPTPGQYEQEYLAKKLNKKGLVPCCKQDDFKAARLLQADLYKGLQNVAKETVTWQELFGLFEGK</sequence>
<dbReference type="AlphaFoldDB" id="V6S649"/>
<dbReference type="PANTHER" id="PTHR21015:SF22">
    <property type="entry name" value="GLYCOSYLTRANSFERASE"/>
    <property type="match status" value="1"/>
</dbReference>
<name>V6S649_9FLAO</name>
<dbReference type="OrthoDB" id="9803241at2"/>
<dbReference type="GO" id="GO:0016758">
    <property type="term" value="F:hexosyltransferase activity"/>
    <property type="evidence" value="ECO:0007669"/>
    <property type="project" value="InterPro"/>
</dbReference>
<dbReference type="InterPro" id="IPR007235">
    <property type="entry name" value="Glyco_trans_28_C"/>
</dbReference>
<evidence type="ECO:0000259" key="1">
    <source>
        <dbReference type="Pfam" id="PF04101"/>
    </source>
</evidence>
<dbReference type="Pfam" id="PF04101">
    <property type="entry name" value="Glyco_tran_28_C"/>
    <property type="match status" value="1"/>
</dbReference>
<dbReference type="Gene3D" id="3.40.50.2000">
    <property type="entry name" value="Glycogen Phosphorylase B"/>
    <property type="match status" value="1"/>
</dbReference>
<reference evidence="2 3" key="1">
    <citation type="journal article" date="2015" name="Stand. Genomic Sci.">
        <title>Genomic Encyclopedia of Bacterial and Archaeal Type Strains, Phase III: the genomes of soil and plant-associated and newly described type strains.</title>
        <authorList>
            <person name="Whitman W.B."/>
            <person name="Woyke T."/>
            <person name="Klenk H.P."/>
            <person name="Zhou Y."/>
            <person name="Lilburn T.G."/>
            <person name="Beck B.J."/>
            <person name="De Vos P."/>
            <person name="Vandamme P."/>
            <person name="Eisen J.A."/>
            <person name="Garrity G."/>
            <person name="Hugenholtz P."/>
            <person name="Kyrpides N.C."/>
        </authorList>
    </citation>
    <scope>NUCLEOTIDE SEQUENCE [LARGE SCALE GENOMIC DNA]</scope>
    <source>
        <strain evidence="2 3">CGMCC 1.7270</strain>
    </source>
</reference>
<dbReference type="Proteomes" id="UP000319848">
    <property type="component" value="Unassembled WGS sequence"/>
</dbReference>
<organism evidence="2 3">
    <name type="scientific">Flavobacterium cauense R2A-7</name>
    <dbReference type="NCBI Taxonomy" id="1341154"/>
    <lineage>
        <taxon>Bacteria</taxon>
        <taxon>Pseudomonadati</taxon>
        <taxon>Bacteroidota</taxon>
        <taxon>Flavobacteriia</taxon>
        <taxon>Flavobacteriales</taxon>
        <taxon>Flavobacteriaceae</taxon>
        <taxon>Flavobacterium</taxon>
    </lineage>
</organism>